<feature type="region of interest" description="Disordered" evidence="1">
    <location>
        <begin position="24"/>
        <end position="58"/>
    </location>
</feature>
<gene>
    <name evidence="2" type="ORF">H5410_043889</name>
</gene>
<sequence length="144" mass="16515">MLGSLNSGGTTKIGNYKTFTAETSLPHRRRPHQEKNPHCQQMLRVSTGPRDQQTPSSSLYSSHRHMEYVHLSFDQKWVMPSSIKDALVSWSSWKVGKPIREVWKMIPACIFWCVWTEKNNGCFEGISSPSYILKSRVIKTLCSL</sequence>
<dbReference type="Proteomes" id="UP000824120">
    <property type="component" value="Chromosome 8"/>
</dbReference>
<accession>A0A9J5Y0K9</accession>
<evidence type="ECO:0000256" key="1">
    <source>
        <dbReference type="SAM" id="MobiDB-lite"/>
    </source>
</evidence>
<dbReference type="AlphaFoldDB" id="A0A9J5Y0K9"/>
<name>A0A9J5Y0K9_SOLCO</name>
<organism evidence="2 3">
    <name type="scientific">Solanum commersonii</name>
    <name type="common">Commerson's wild potato</name>
    <name type="synonym">Commerson's nightshade</name>
    <dbReference type="NCBI Taxonomy" id="4109"/>
    <lineage>
        <taxon>Eukaryota</taxon>
        <taxon>Viridiplantae</taxon>
        <taxon>Streptophyta</taxon>
        <taxon>Embryophyta</taxon>
        <taxon>Tracheophyta</taxon>
        <taxon>Spermatophyta</taxon>
        <taxon>Magnoliopsida</taxon>
        <taxon>eudicotyledons</taxon>
        <taxon>Gunneridae</taxon>
        <taxon>Pentapetalae</taxon>
        <taxon>asterids</taxon>
        <taxon>lamiids</taxon>
        <taxon>Solanales</taxon>
        <taxon>Solanaceae</taxon>
        <taxon>Solanoideae</taxon>
        <taxon>Solaneae</taxon>
        <taxon>Solanum</taxon>
    </lineage>
</organism>
<protein>
    <submittedName>
        <fullName evidence="2">Uncharacterized protein</fullName>
    </submittedName>
</protein>
<dbReference type="EMBL" id="JACXVP010000008">
    <property type="protein sequence ID" value="KAG5593375.1"/>
    <property type="molecule type" value="Genomic_DNA"/>
</dbReference>
<reference evidence="2 3" key="1">
    <citation type="submission" date="2020-09" db="EMBL/GenBank/DDBJ databases">
        <title>De no assembly of potato wild relative species, Solanum commersonii.</title>
        <authorList>
            <person name="Cho K."/>
        </authorList>
    </citation>
    <scope>NUCLEOTIDE SEQUENCE [LARGE SCALE GENOMIC DNA]</scope>
    <source>
        <strain evidence="2">LZ3.2</strain>
        <tissue evidence="2">Leaf</tissue>
    </source>
</reference>
<feature type="compositionally biased region" description="Polar residues" evidence="1">
    <location>
        <begin position="49"/>
        <end position="58"/>
    </location>
</feature>
<comment type="caution">
    <text evidence="2">The sequence shown here is derived from an EMBL/GenBank/DDBJ whole genome shotgun (WGS) entry which is preliminary data.</text>
</comment>
<keyword evidence="3" id="KW-1185">Reference proteome</keyword>
<dbReference type="OrthoDB" id="1256921at2759"/>
<proteinExistence type="predicted"/>
<evidence type="ECO:0000313" key="3">
    <source>
        <dbReference type="Proteomes" id="UP000824120"/>
    </source>
</evidence>
<evidence type="ECO:0000313" key="2">
    <source>
        <dbReference type="EMBL" id="KAG5593375.1"/>
    </source>
</evidence>